<dbReference type="SUPFAM" id="SSF81340">
    <property type="entry name" value="Clc chloride channel"/>
    <property type="match status" value="1"/>
</dbReference>
<evidence type="ECO:0000256" key="3">
    <source>
        <dbReference type="SAM" id="Phobius"/>
    </source>
</evidence>
<keyword evidence="1" id="KW-0677">Repeat</keyword>
<keyword evidence="3" id="KW-0812">Transmembrane</keyword>
<dbReference type="PANTHER" id="PTHR11689">
    <property type="entry name" value="CHLORIDE CHANNEL PROTEIN CLC FAMILY MEMBER"/>
    <property type="match status" value="1"/>
</dbReference>
<dbReference type="InterPro" id="IPR051280">
    <property type="entry name" value="Cl-channel/antiporter"/>
</dbReference>
<evidence type="ECO:0000256" key="1">
    <source>
        <dbReference type="ARBA" id="ARBA00022737"/>
    </source>
</evidence>
<dbReference type="PANTHER" id="PTHR11689:SF89">
    <property type="entry name" value="CHLORIDE CHANNEL PROTEIN"/>
    <property type="match status" value="1"/>
</dbReference>
<protein>
    <submittedName>
        <fullName evidence="4">Uncharacterized protein</fullName>
    </submittedName>
</protein>
<comment type="caution">
    <text evidence="4">The sequence shown here is derived from an EMBL/GenBank/DDBJ whole genome shotgun (WGS) entry which is preliminary data.</text>
</comment>
<keyword evidence="3" id="KW-1133">Transmembrane helix</keyword>
<evidence type="ECO:0000313" key="5">
    <source>
        <dbReference type="Proteomes" id="UP000826234"/>
    </source>
</evidence>
<gene>
    <name evidence="4" type="ORF">JD844_016254</name>
</gene>
<accession>A0ABQ7SK43</accession>
<organism evidence="4 5">
    <name type="scientific">Phrynosoma platyrhinos</name>
    <name type="common">Desert horned lizard</name>
    <dbReference type="NCBI Taxonomy" id="52577"/>
    <lineage>
        <taxon>Eukaryota</taxon>
        <taxon>Metazoa</taxon>
        <taxon>Chordata</taxon>
        <taxon>Craniata</taxon>
        <taxon>Vertebrata</taxon>
        <taxon>Euteleostomi</taxon>
        <taxon>Lepidosauria</taxon>
        <taxon>Squamata</taxon>
        <taxon>Bifurcata</taxon>
        <taxon>Unidentata</taxon>
        <taxon>Episquamata</taxon>
        <taxon>Toxicofera</taxon>
        <taxon>Iguania</taxon>
        <taxon>Phrynosomatidae</taxon>
        <taxon>Phrynosomatinae</taxon>
        <taxon>Phrynosoma</taxon>
    </lineage>
</organism>
<keyword evidence="3" id="KW-0472">Membrane</keyword>
<proteinExistence type="predicted"/>
<dbReference type="InterPro" id="IPR014743">
    <property type="entry name" value="Cl-channel_core"/>
</dbReference>
<evidence type="ECO:0000313" key="4">
    <source>
        <dbReference type="EMBL" id="KAH0617731.1"/>
    </source>
</evidence>
<name>A0ABQ7SK43_PHRPL</name>
<sequence length="164" mass="19206">MPTLLSHKRCIDGGEEQMLLAEDQPDLIESLDPRCDSSNNNRSCLRRISLRAKKREYQSVPESLDYLPSHSTIYKKWLQGQSYRLDWDRWLVMGIIGILVGILGFLTHQIIDYLIQWKWELVENYIQNALKQKAIIGYGLSQFKPKIFGINLLSFTRFWNTADK</sequence>
<evidence type="ECO:0000256" key="2">
    <source>
        <dbReference type="ARBA" id="ARBA00023122"/>
    </source>
</evidence>
<reference evidence="4 5" key="1">
    <citation type="journal article" date="2022" name="Gigascience">
        <title>A chromosome-level genome assembly and annotation of the desert horned lizard, Phrynosoma platyrhinos, provides insight into chromosomal rearrangements among reptiles.</title>
        <authorList>
            <person name="Koochekian N."/>
            <person name="Ascanio A."/>
            <person name="Farleigh K."/>
            <person name="Card D.C."/>
            <person name="Schield D.R."/>
            <person name="Castoe T.A."/>
            <person name="Jezkova T."/>
        </authorList>
    </citation>
    <scope>NUCLEOTIDE SEQUENCE [LARGE SCALE GENOMIC DNA]</scope>
    <source>
        <strain evidence="4">NK-2021</strain>
    </source>
</reference>
<dbReference type="Proteomes" id="UP000826234">
    <property type="component" value="Unassembled WGS sequence"/>
</dbReference>
<keyword evidence="5" id="KW-1185">Reference proteome</keyword>
<dbReference type="EMBL" id="JAIPUX010005289">
    <property type="protein sequence ID" value="KAH0617731.1"/>
    <property type="molecule type" value="Genomic_DNA"/>
</dbReference>
<keyword evidence="2" id="KW-0129">CBS domain</keyword>
<feature type="transmembrane region" description="Helical" evidence="3">
    <location>
        <begin position="90"/>
        <end position="111"/>
    </location>
</feature>